<dbReference type="AlphaFoldDB" id="A0A9X0R6I4"/>
<sequence>MLASLLLIITSLSPLPTATQTNFLAEDSTIEQNQSTSRFYVKYHTDKKAVALELLKSLELTLIDSFDDQQVLVVEGESSIVELLNDSPSIEYTEPVPIRSLF</sequence>
<gene>
    <name evidence="2" type="ORF">H8Q88_05690</name>
</gene>
<keyword evidence="1" id="KW-0732">Signal</keyword>
<feature type="chain" id="PRO_5040999227" description="ATPase" evidence="1">
    <location>
        <begin position="19"/>
        <end position="102"/>
    </location>
</feature>
<name>A0A9X0R6I4_VIBME</name>
<feature type="signal peptide" evidence="1">
    <location>
        <begin position="1"/>
        <end position="18"/>
    </location>
</feature>
<evidence type="ECO:0000313" key="3">
    <source>
        <dbReference type="Proteomes" id="UP000615796"/>
    </source>
</evidence>
<proteinExistence type="predicted"/>
<accession>A0A9X0R6I4</accession>
<protein>
    <recommendedName>
        <fullName evidence="4">ATPase</fullName>
    </recommendedName>
</protein>
<organism evidence="2 3">
    <name type="scientific">Vibrio metschnikovii</name>
    <dbReference type="NCBI Taxonomy" id="28172"/>
    <lineage>
        <taxon>Bacteria</taxon>
        <taxon>Pseudomonadati</taxon>
        <taxon>Pseudomonadota</taxon>
        <taxon>Gammaproteobacteria</taxon>
        <taxon>Vibrionales</taxon>
        <taxon>Vibrionaceae</taxon>
        <taxon>Vibrio</taxon>
    </lineage>
</organism>
<dbReference type="Proteomes" id="UP000615796">
    <property type="component" value="Unassembled WGS sequence"/>
</dbReference>
<evidence type="ECO:0000313" key="2">
    <source>
        <dbReference type="EMBL" id="MBC5850449.1"/>
    </source>
</evidence>
<reference evidence="2" key="1">
    <citation type="submission" date="2020-08" db="EMBL/GenBank/DDBJ databases">
        <title>Genome Sequencing and Pan-Genome Analysis of Migratory bird Vibrio Strains, Inner Mongolia.</title>
        <authorList>
            <person name="Zheng L."/>
        </authorList>
    </citation>
    <scope>NUCLEOTIDE SEQUENCE</scope>
    <source>
        <strain evidence="2">M13F</strain>
    </source>
</reference>
<evidence type="ECO:0008006" key="4">
    <source>
        <dbReference type="Google" id="ProtNLM"/>
    </source>
</evidence>
<dbReference type="RefSeq" id="WP_050782754.1">
    <property type="nucleotide sequence ID" value="NZ_JACNMH010000002.1"/>
</dbReference>
<dbReference type="EMBL" id="JACRUP010000002">
    <property type="protein sequence ID" value="MBC5850449.1"/>
    <property type="molecule type" value="Genomic_DNA"/>
</dbReference>
<evidence type="ECO:0000256" key="1">
    <source>
        <dbReference type="SAM" id="SignalP"/>
    </source>
</evidence>
<dbReference type="GeneID" id="79889176"/>
<keyword evidence="3" id="KW-1185">Reference proteome</keyword>
<comment type="caution">
    <text evidence="2">The sequence shown here is derived from an EMBL/GenBank/DDBJ whole genome shotgun (WGS) entry which is preliminary data.</text>
</comment>
<dbReference type="OrthoDB" id="5877255at2"/>